<feature type="transmembrane region" description="Helical" evidence="6">
    <location>
        <begin position="18"/>
        <end position="36"/>
    </location>
</feature>
<comment type="caution">
    <text evidence="7">The sequence shown here is derived from an EMBL/GenBank/DDBJ whole genome shotgun (WGS) entry which is preliminary data.</text>
</comment>
<evidence type="ECO:0000313" key="7">
    <source>
        <dbReference type="EMBL" id="HIZ31836.1"/>
    </source>
</evidence>
<evidence type="ECO:0000256" key="5">
    <source>
        <dbReference type="ARBA" id="ARBA00023136"/>
    </source>
</evidence>
<dbReference type="AlphaFoldDB" id="A0A9D2J0A1"/>
<reference evidence="7" key="2">
    <citation type="submission" date="2021-04" db="EMBL/GenBank/DDBJ databases">
        <authorList>
            <person name="Gilroy R."/>
        </authorList>
    </citation>
    <scope>NUCLEOTIDE SEQUENCE</scope>
    <source>
        <strain evidence="7">ChiGjej4B4-18154</strain>
    </source>
</reference>
<proteinExistence type="predicted"/>
<feature type="transmembrane region" description="Helical" evidence="6">
    <location>
        <begin position="43"/>
        <end position="67"/>
    </location>
</feature>
<name>A0A9D2J0A1_9FIRM</name>
<dbReference type="GO" id="GO:0005886">
    <property type="term" value="C:plasma membrane"/>
    <property type="evidence" value="ECO:0007669"/>
    <property type="project" value="UniProtKB-SubCell"/>
</dbReference>
<feature type="transmembrane region" description="Helical" evidence="6">
    <location>
        <begin position="221"/>
        <end position="240"/>
    </location>
</feature>
<evidence type="ECO:0000313" key="8">
    <source>
        <dbReference type="Proteomes" id="UP000824035"/>
    </source>
</evidence>
<protein>
    <submittedName>
        <fullName evidence="7">ABC transporter permease</fullName>
    </submittedName>
</protein>
<keyword evidence="2" id="KW-1003">Cell membrane</keyword>
<comment type="subcellular location">
    <subcellularLocation>
        <location evidence="1">Cell membrane</location>
        <topology evidence="1">Multi-pass membrane protein</topology>
    </subcellularLocation>
</comment>
<keyword evidence="3 6" id="KW-0812">Transmembrane</keyword>
<evidence type="ECO:0000256" key="1">
    <source>
        <dbReference type="ARBA" id="ARBA00004651"/>
    </source>
</evidence>
<evidence type="ECO:0000256" key="6">
    <source>
        <dbReference type="SAM" id="Phobius"/>
    </source>
</evidence>
<dbReference type="Pfam" id="PF02653">
    <property type="entry name" value="BPD_transp_2"/>
    <property type="match status" value="1"/>
</dbReference>
<feature type="transmembrane region" description="Helical" evidence="6">
    <location>
        <begin position="168"/>
        <end position="190"/>
    </location>
</feature>
<reference evidence="7" key="1">
    <citation type="journal article" date="2021" name="PeerJ">
        <title>Extensive microbial diversity within the chicken gut microbiome revealed by metagenomics and culture.</title>
        <authorList>
            <person name="Gilroy R."/>
            <person name="Ravi A."/>
            <person name="Getino M."/>
            <person name="Pursley I."/>
            <person name="Horton D.L."/>
            <person name="Alikhan N.F."/>
            <person name="Baker D."/>
            <person name="Gharbi K."/>
            <person name="Hall N."/>
            <person name="Watson M."/>
            <person name="Adriaenssens E.M."/>
            <person name="Foster-Nyarko E."/>
            <person name="Jarju S."/>
            <person name="Secka A."/>
            <person name="Antonio M."/>
            <person name="Oren A."/>
            <person name="Chaudhuri R.R."/>
            <person name="La Ragione R."/>
            <person name="Hildebrand F."/>
            <person name="Pallen M.J."/>
        </authorList>
    </citation>
    <scope>NUCLEOTIDE SEQUENCE</scope>
    <source>
        <strain evidence="7">ChiGjej4B4-18154</strain>
    </source>
</reference>
<dbReference type="Proteomes" id="UP000824035">
    <property type="component" value="Unassembled WGS sequence"/>
</dbReference>
<evidence type="ECO:0000256" key="3">
    <source>
        <dbReference type="ARBA" id="ARBA00022692"/>
    </source>
</evidence>
<organism evidence="7 8">
    <name type="scientific">Candidatus Allofournierella merdipullorum</name>
    <dbReference type="NCBI Taxonomy" id="2838595"/>
    <lineage>
        <taxon>Bacteria</taxon>
        <taxon>Bacillati</taxon>
        <taxon>Bacillota</taxon>
        <taxon>Clostridia</taxon>
        <taxon>Eubacteriales</taxon>
        <taxon>Oscillospiraceae</taxon>
        <taxon>Allofournierella</taxon>
    </lineage>
</organism>
<dbReference type="CDD" id="cd06579">
    <property type="entry name" value="TM_PBP1_transp_AraH_like"/>
    <property type="match status" value="1"/>
</dbReference>
<feature type="transmembrane region" description="Helical" evidence="6">
    <location>
        <begin position="252"/>
        <end position="268"/>
    </location>
</feature>
<sequence length="325" mass="34083">MKSNTASKIKTFTKNNQIGMALIISAVLFLATIILNPKSLNPVAFGSILSLTSMLLIAAAGQTLVIISDGIDMSVGATMSMTALITVAVMQGKDSIGLMFAAMAACLVVGAVIGLCNGIGAVRAGLPPMVVTLYISNIVTRLQYVFTGGTPEYTSVPDWFRKLITTRLFGFFPTIVFFAVAFLVVVFFLLSRTRYGQQLTLTGNNNRAAFLTGIKTTKVKMLNYTIAGMLGGLAGFIGAGNSGFIKCGTYDSMTMDSIVAVVIGGTLLSGGKGSYVGTAAGALLLIILSNGLAVLQVSDSMKNLIMGVVLIILLTAYNRAKPVRQ</sequence>
<keyword evidence="4 6" id="KW-1133">Transmembrane helix</keyword>
<dbReference type="GO" id="GO:0022857">
    <property type="term" value="F:transmembrane transporter activity"/>
    <property type="evidence" value="ECO:0007669"/>
    <property type="project" value="InterPro"/>
</dbReference>
<feature type="transmembrane region" description="Helical" evidence="6">
    <location>
        <begin position="73"/>
        <end position="90"/>
    </location>
</feature>
<evidence type="ECO:0000256" key="4">
    <source>
        <dbReference type="ARBA" id="ARBA00022989"/>
    </source>
</evidence>
<dbReference type="EMBL" id="DXBV01000118">
    <property type="protein sequence ID" value="HIZ31836.1"/>
    <property type="molecule type" value="Genomic_DNA"/>
</dbReference>
<dbReference type="RefSeq" id="WP_394976304.1">
    <property type="nucleotide sequence ID" value="NZ_DBFNWJ010000053.1"/>
</dbReference>
<evidence type="ECO:0000256" key="2">
    <source>
        <dbReference type="ARBA" id="ARBA00022475"/>
    </source>
</evidence>
<feature type="transmembrane region" description="Helical" evidence="6">
    <location>
        <begin position="303"/>
        <end position="320"/>
    </location>
</feature>
<accession>A0A9D2J0A1</accession>
<dbReference type="PANTHER" id="PTHR32196">
    <property type="entry name" value="ABC TRANSPORTER PERMEASE PROTEIN YPHD-RELATED-RELATED"/>
    <property type="match status" value="1"/>
</dbReference>
<feature type="transmembrane region" description="Helical" evidence="6">
    <location>
        <begin position="97"/>
        <end position="120"/>
    </location>
</feature>
<gene>
    <name evidence="7" type="ORF">H9813_11485</name>
</gene>
<keyword evidence="5 6" id="KW-0472">Membrane</keyword>
<dbReference type="InterPro" id="IPR001851">
    <property type="entry name" value="ABC_transp_permease"/>
</dbReference>